<keyword evidence="2" id="KW-0732">Signal</keyword>
<evidence type="ECO:0000313" key="4">
    <source>
        <dbReference type="Proteomes" id="UP000663882"/>
    </source>
</evidence>
<organism evidence="3 4">
    <name type="scientific">Rotaria sordida</name>
    <dbReference type="NCBI Taxonomy" id="392033"/>
    <lineage>
        <taxon>Eukaryota</taxon>
        <taxon>Metazoa</taxon>
        <taxon>Spiralia</taxon>
        <taxon>Gnathifera</taxon>
        <taxon>Rotifera</taxon>
        <taxon>Eurotatoria</taxon>
        <taxon>Bdelloidea</taxon>
        <taxon>Philodinida</taxon>
        <taxon>Philodinidae</taxon>
        <taxon>Rotaria</taxon>
    </lineage>
</organism>
<feature type="region of interest" description="Disordered" evidence="1">
    <location>
        <begin position="51"/>
        <end position="79"/>
    </location>
</feature>
<proteinExistence type="predicted"/>
<feature type="signal peptide" evidence="2">
    <location>
        <begin position="1"/>
        <end position="17"/>
    </location>
</feature>
<dbReference type="Proteomes" id="UP000663882">
    <property type="component" value="Unassembled WGS sequence"/>
</dbReference>
<evidence type="ECO:0000256" key="2">
    <source>
        <dbReference type="SAM" id="SignalP"/>
    </source>
</evidence>
<evidence type="ECO:0000313" key="3">
    <source>
        <dbReference type="EMBL" id="CAF1306691.1"/>
    </source>
</evidence>
<gene>
    <name evidence="3" type="ORF">RFH988_LOCUS30020</name>
</gene>
<feature type="compositionally biased region" description="Basic and acidic residues" evidence="1">
    <location>
        <begin position="51"/>
        <end position="60"/>
    </location>
</feature>
<comment type="caution">
    <text evidence="3">The sequence shown here is derived from an EMBL/GenBank/DDBJ whole genome shotgun (WGS) entry which is preliminary data.</text>
</comment>
<evidence type="ECO:0000256" key="1">
    <source>
        <dbReference type="SAM" id="MobiDB-lite"/>
    </source>
</evidence>
<dbReference type="OrthoDB" id="10047620at2759"/>
<accession>A0A815E5A4</accession>
<reference evidence="3" key="1">
    <citation type="submission" date="2021-02" db="EMBL/GenBank/DDBJ databases">
        <authorList>
            <person name="Nowell W R."/>
        </authorList>
    </citation>
    <scope>NUCLEOTIDE SEQUENCE</scope>
</reference>
<dbReference type="EMBL" id="CAJNOO010002921">
    <property type="protein sequence ID" value="CAF1306691.1"/>
    <property type="molecule type" value="Genomic_DNA"/>
</dbReference>
<protein>
    <submittedName>
        <fullName evidence="3">Uncharacterized protein</fullName>
    </submittedName>
</protein>
<feature type="chain" id="PRO_5032433571" evidence="2">
    <location>
        <begin position="18"/>
        <end position="155"/>
    </location>
</feature>
<dbReference type="AlphaFoldDB" id="A0A815E5A4"/>
<name>A0A815E5A4_9BILA</name>
<sequence length="155" mass="17957">MRIAFAVFFLLIAHVASYPSLREVATNDEENENDLQLELRSILNYLDNEQMERSVRSNEDKQEDDSDQNQRAMKKRQGGYNVINQDLKCEIECVDKLRNPEKGQGMSIKNAAKACKNICVTSSKKREQKNSIVQQKQLREFSNSLMKQLQLNDNE</sequence>